<organism evidence="13">
    <name type="scientific">Staphylococcus schleiferi</name>
    <dbReference type="NCBI Taxonomy" id="1295"/>
    <lineage>
        <taxon>Bacteria</taxon>
        <taxon>Bacillati</taxon>
        <taxon>Bacillota</taxon>
        <taxon>Bacilli</taxon>
        <taxon>Bacillales</taxon>
        <taxon>Staphylococcaceae</taxon>
        <taxon>Staphylococcus</taxon>
    </lineage>
</organism>
<dbReference type="Gene3D" id="3.40.50.2300">
    <property type="match status" value="1"/>
</dbReference>
<dbReference type="SUPFAM" id="SSF52788">
    <property type="entry name" value="Phosphotyrosine protein phosphatases I"/>
    <property type="match status" value="1"/>
</dbReference>
<dbReference type="CDD" id="cd16344">
    <property type="entry name" value="LMWPAP"/>
    <property type="match status" value="1"/>
</dbReference>
<dbReference type="PANTHER" id="PTHR11717:SF31">
    <property type="entry name" value="LOW MOLECULAR WEIGHT PROTEIN-TYROSINE-PHOSPHATASE ETP-RELATED"/>
    <property type="match status" value="1"/>
</dbReference>
<dbReference type="InterPro" id="IPR017867">
    <property type="entry name" value="Tyr_phospatase_low_mol_wt"/>
</dbReference>
<evidence type="ECO:0000256" key="3">
    <source>
        <dbReference type="ARBA" id="ARBA00022801"/>
    </source>
</evidence>
<feature type="active site" description="Nucleophile" evidence="9">
    <location>
        <position position="7"/>
    </location>
</feature>
<reference evidence="13" key="2">
    <citation type="submission" date="2018-06" db="EMBL/GenBank/DDBJ databases">
        <authorList>
            <consortium name="Pathogen Informatics"/>
            <person name="Doyle S."/>
        </authorList>
    </citation>
    <scope>NUCLEOTIDE SEQUENCE [LARGE SCALE GENOMIC DNA]</scope>
    <source>
        <strain evidence="13">NCTC12218</strain>
    </source>
</reference>
<keyword evidence="15" id="KW-1185">Reference proteome</keyword>
<gene>
    <name evidence="13" type="primary">ptpB_1</name>
    <name evidence="12" type="ORF">C1O36_08815</name>
    <name evidence="13" type="ORF">NCTC12218_00772</name>
</gene>
<evidence type="ECO:0000313" key="14">
    <source>
        <dbReference type="Proteomes" id="UP000264146"/>
    </source>
</evidence>
<dbReference type="RefSeq" id="WP_126496019.1">
    <property type="nucleotide sequence ID" value="NZ_CALYEE010000012.1"/>
</dbReference>
<comment type="catalytic activity">
    <reaction evidence="8">
        <text>O-phospho-L-tyrosyl-[protein] + H2O = L-tyrosyl-[protein] + phosphate</text>
        <dbReference type="Rhea" id="RHEA:10684"/>
        <dbReference type="Rhea" id="RHEA-COMP:10136"/>
        <dbReference type="Rhea" id="RHEA-COMP:20101"/>
        <dbReference type="ChEBI" id="CHEBI:15377"/>
        <dbReference type="ChEBI" id="CHEBI:43474"/>
        <dbReference type="ChEBI" id="CHEBI:46858"/>
        <dbReference type="ChEBI" id="CHEBI:61978"/>
        <dbReference type="EC" id="3.1.3.48"/>
    </reaction>
</comment>
<feature type="domain" description="Phosphotyrosine protein phosphatase I" evidence="10">
    <location>
        <begin position="1"/>
        <end position="137"/>
    </location>
</feature>
<dbReference type="PRINTS" id="PR00719">
    <property type="entry name" value="LMWPTPASE"/>
</dbReference>
<evidence type="ECO:0000259" key="10">
    <source>
        <dbReference type="SMART" id="SM00226"/>
    </source>
</evidence>
<dbReference type="GO" id="GO:0004725">
    <property type="term" value="F:protein tyrosine phosphatase activity"/>
    <property type="evidence" value="ECO:0007669"/>
    <property type="project" value="UniProtKB-EC"/>
</dbReference>
<evidence type="ECO:0000313" key="12">
    <source>
        <dbReference type="EMBL" id="NHA34613.1"/>
    </source>
</evidence>
<sequence>MKIVFVCTGNTCRSPMAEGIAKKLMPEVEVVSRGLMAQQGAPIAQHSQQLIERHGFDVHGEAERFTDEDTKADLILTMTPEHESMIRSMYGNQVNVATLSEYVGENQVVNDPFSSGYETYEKTFDQLWDLIQKLKDKLMAE</sequence>
<keyword evidence="4" id="KW-0904">Protein phosphatase</keyword>
<evidence type="ECO:0000313" key="15">
    <source>
        <dbReference type="Proteomes" id="UP000572988"/>
    </source>
</evidence>
<dbReference type="EC" id="3.1.3.48" evidence="2"/>
<evidence type="ECO:0000256" key="2">
    <source>
        <dbReference type="ARBA" id="ARBA00013064"/>
    </source>
</evidence>
<dbReference type="Proteomes" id="UP000572988">
    <property type="component" value="Unassembled WGS sequence"/>
</dbReference>
<evidence type="ECO:0000256" key="9">
    <source>
        <dbReference type="PIRSR" id="PIRSR617867-1"/>
    </source>
</evidence>
<evidence type="ECO:0000313" key="13">
    <source>
        <dbReference type="EMBL" id="SUM87780.1"/>
    </source>
</evidence>
<dbReference type="InterPro" id="IPR036196">
    <property type="entry name" value="Ptyr_pPase_sf"/>
</dbReference>
<evidence type="ECO:0000256" key="6">
    <source>
        <dbReference type="ARBA" id="ARBA00040312"/>
    </source>
</evidence>
<accession>A0A7Z7VWR0</accession>
<dbReference type="InterPro" id="IPR023485">
    <property type="entry name" value="Ptyr_pPase"/>
</dbReference>
<feature type="active site" description="Proton donor" evidence="9">
    <location>
        <position position="111"/>
    </location>
</feature>
<comment type="similarity">
    <text evidence="1">Belongs to the low molecular weight phosphotyrosine protein phosphatase family.</text>
</comment>
<proteinExistence type="inferred from homology"/>
<reference evidence="12 15" key="1">
    <citation type="submission" date="2018-01" db="EMBL/GenBank/DDBJ databases">
        <title>Complete genome sequence of Staphylococcus Scheliferi isolated from human.</title>
        <authorList>
            <person name="Abouelkhair M.A."/>
            <person name="Bemis D.A."/>
            <person name="Kania S.A."/>
        </authorList>
    </citation>
    <scope>NUCLEOTIDE SEQUENCE [LARGE SCALE GENOMIC DNA]</scope>
    <source>
        <strain evidence="12 15">ATCC 43808</strain>
    </source>
</reference>
<comment type="function">
    <text evidence="5">Dephosphorylates the phosphotyrosine-containing proteins.</text>
</comment>
<keyword evidence="3 13" id="KW-0378">Hydrolase</keyword>
<feature type="active site" description="Nucleophile" evidence="9">
    <location>
        <position position="13"/>
    </location>
</feature>
<evidence type="ECO:0000256" key="1">
    <source>
        <dbReference type="ARBA" id="ARBA00011063"/>
    </source>
</evidence>
<evidence type="ECO:0000256" key="5">
    <source>
        <dbReference type="ARBA" id="ARBA00037193"/>
    </source>
</evidence>
<name>A0A7Z7VWR0_STASC</name>
<evidence type="ECO:0000256" key="8">
    <source>
        <dbReference type="ARBA" id="ARBA00051722"/>
    </source>
</evidence>
<dbReference type="SMART" id="SM00226">
    <property type="entry name" value="LMWPc"/>
    <property type="match status" value="1"/>
</dbReference>
<dbReference type="Proteomes" id="UP000264146">
    <property type="component" value="Chromosome"/>
</dbReference>
<dbReference type="InterPro" id="IPR050438">
    <property type="entry name" value="LMW_PTPase"/>
</dbReference>
<protein>
    <recommendedName>
        <fullName evidence="6">Low molecular weight protein-tyrosine-phosphatase PtpB</fullName>
        <ecNumber evidence="2">3.1.3.48</ecNumber>
    </recommendedName>
    <alternativeName>
        <fullName evidence="7">Phosphotyrosine phosphatase B</fullName>
    </alternativeName>
</protein>
<evidence type="ECO:0000256" key="7">
    <source>
        <dbReference type="ARBA" id="ARBA00041820"/>
    </source>
</evidence>
<evidence type="ECO:0000313" key="11">
    <source>
        <dbReference type="EMBL" id="CAD7359172.1"/>
    </source>
</evidence>
<evidence type="ECO:0000256" key="4">
    <source>
        <dbReference type="ARBA" id="ARBA00022912"/>
    </source>
</evidence>
<dbReference type="Pfam" id="PF01451">
    <property type="entry name" value="LMWPc"/>
    <property type="match status" value="1"/>
</dbReference>
<dbReference type="GeneID" id="93789492"/>
<dbReference type="EMBL" id="UHEF01000001">
    <property type="protein sequence ID" value="SUM87780.1"/>
    <property type="molecule type" value="Genomic_DNA"/>
</dbReference>
<reference evidence="11 14" key="3">
    <citation type="submission" date="2020-11" db="EMBL/GenBank/DDBJ databases">
        <authorList>
            <consortium name="Pathogen Informatics"/>
        </authorList>
    </citation>
    <scope>NUCLEOTIDE SEQUENCE [LARGE SCALE GENOMIC DNA]</scope>
    <source>
        <strain evidence="11 14">NCTC12218</strain>
    </source>
</reference>
<dbReference type="EMBL" id="LR962863">
    <property type="protein sequence ID" value="CAD7359172.1"/>
    <property type="molecule type" value="Genomic_DNA"/>
</dbReference>
<dbReference type="AlphaFoldDB" id="A0A7Z7VWR0"/>
<dbReference type="PANTHER" id="PTHR11717">
    <property type="entry name" value="LOW MOLECULAR WEIGHT PROTEIN TYROSINE PHOSPHATASE"/>
    <property type="match status" value="1"/>
</dbReference>
<dbReference type="EMBL" id="POVK01000029">
    <property type="protein sequence ID" value="NHA34613.1"/>
    <property type="molecule type" value="Genomic_DNA"/>
</dbReference>